<sequence>MSTTTVVQESTMASKHQQSLREANARPPVQIIVNYWNSEDDHIPAMDKSMPFLDRKMAFVRYQMDHEDRQTVAVHDMRGREDEFSLGKQGFQLVRRQAKTQSFANDEEIKTSYYPEVETLMKEITGAHKIHIYDHHIRHLSFQASLTAPSDPSSLDLPGPVRTVHIDDTAACARNVITKNFPPSEATHLLAHPFSLINIWRPLKPVQKDPLGLIDARTVQASDRIEARLPTPDGEDNQVRKGERHQWWWVSGQGVDECVKEGFWGVPHSSFEVGGEGIDRESVEVRCLCFFEEEKE</sequence>
<evidence type="ECO:0000256" key="1">
    <source>
        <dbReference type="ARBA" id="ARBA00023002"/>
    </source>
</evidence>
<dbReference type="Proteomes" id="UP001305779">
    <property type="component" value="Unassembled WGS sequence"/>
</dbReference>
<dbReference type="NCBIfam" id="NF041278">
    <property type="entry name" value="CmcJ_NvfI_EfuI"/>
    <property type="match status" value="1"/>
</dbReference>
<dbReference type="InterPro" id="IPR044053">
    <property type="entry name" value="AsaB-like"/>
</dbReference>
<dbReference type="EMBL" id="JAXOVC010000005">
    <property type="protein sequence ID" value="KAK4501053.1"/>
    <property type="molecule type" value="Genomic_DNA"/>
</dbReference>
<evidence type="ECO:0000256" key="2">
    <source>
        <dbReference type="ARBA" id="ARBA00023604"/>
    </source>
</evidence>
<evidence type="ECO:0000313" key="4">
    <source>
        <dbReference type="EMBL" id="KAK4501053.1"/>
    </source>
</evidence>
<reference evidence="4 5" key="1">
    <citation type="journal article" date="2023" name="G3 (Bethesda)">
        <title>A chromosome-level genome assembly of Zasmidium syzygii isolated from banana leaves.</title>
        <authorList>
            <person name="van Westerhoven A.C."/>
            <person name="Mehrabi R."/>
            <person name="Talebi R."/>
            <person name="Steentjes M.B.F."/>
            <person name="Corcolon B."/>
            <person name="Chong P.A."/>
            <person name="Kema G.H.J."/>
            <person name="Seidl M.F."/>
        </authorList>
    </citation>
    <scope>NUCLEOTIDE SEQUENCE [LARGE SCALE GENOMIC DNA]</scope>
    <source>
        <strain evidence="4 5">P124</strain>
    </source>
</reference>
<dbReference type="PANTHER" id="PTHR34598:SF3">
    <property type="entry name" value="OXIDOREDUCTASE AN1597"/>
    <property type="match status" value="1"/>
</dbReference>
<dbReference type="PANTHER" id="PTHR34598">
    <property type="entry name" value="BLL6449 PROTEIN"/>
    <property type="match status" value="1"/>
</dbReference>
<keyword evidence="1" id="KW-0560">Oxidoreductase</keyword>
<accession>A0ABR0EJ27</accession>
<comment type="caution">
    <text evidence="4">The sequence shown here is derived from an EMBL/GenBank/DDBJ whole genome shotgun (WGS) entry which is preliminary data.</text>
</comment>
<gene>
    <name evidence="4" type="ORF">PRZ48_006859</name>
</gene>
<evidence type="ECO:0000313" key="5">
    <source>
        <dbReference type="Proteomes" id="UP001305779"/>
    </source>
</evidence>
<proteinExistence type="inferred from homology"/>
<organism evidence="4 5">
    <name type="scientific">Zasmidium cellare</name>
    <name type="common">Wine cellar mold</name>
    <name type="synonym">Racodium cellare</name>
    <dbReference type="NCBI Taxonomy" id="395010"/>
    <lineage>
        <taxon>Eukaryota</taxon>
        <taxon>Fungi</taxon>
        <taxon>Dikarya</taxon>
        <taxon>Ascomycota</taxon>
        <taxon>Pezizomycotina</taxon>
        <taxon>Dothideomycetes</taxon>
        <taxon>Dothideomycetidae</taxon>
        <taxon>Mycosphaerellales</taxon>
        <taxon>Mycosphaerellaceae</taxon>
        <taxon>Zasmidium</taxon>
    </lineage>
</organism>
<feature type="region of interest" description="Disordered" evidence="3">
    <location>
        <begin position="1"/>
        <end position="24"/>
    </location>
</feature>
<evidence type="ECO:0000256" key="3">
    <source>
        <dbReference type="SAM" id="MobiDB-lite"/>
    </source>
</evidence>
<comment type="similarity">
    <text evidence="2">Belongs to the asaB hydroxylase/desaturase family.</text>
</comment>
<feature type="compositionally biased region" description="Polar residues" evidence="3">
    <location>
        <begin position="1"/>
        <end position="21"/>
    </location>
</feature>
<name>A0ABR0EJ27_ZASCE</name>
<keyword evidence="5" id="KW-1185">Reference proteome</keyword>
<protein>
    <submittedName>
        <fullName evidence="4">Uncharacterized protein</fullName>
    </submittedName>
</protein>